<dbReference type="Proteomes" id="UP000542674">
    <property type="component" value="Unassembled WGS sequence"/>
</dbReference>
<dbReference type="GO" id="GO:0003677">
    <property type="term" value="F:DNA binding"/>
    <property type="evidence" value="ECO:0007669"/>
    <property type="project" value="InterPro"/>
</dbReference>
<dbReference type="InterPro" id="IPR001387">
    <property type="entry name" value="Cro/C1-type_HTH"/>
</dbReference>
<dbReference type="InterPro" id="IPR043917">
    <property type="entry name" value="DUF5753"/>
</dbReference>
<name>A0A7W7WZW4_9PSEU</name>
<accession>A0A7W7WZW4</accession>
<evidence type="ECO:0000313" key="3">
    <source>
        <dbReference type="Proteomes" id="UP000542674"/>
    </source>
</evidence>
<dbReference type="CDD" id="cd00093">
    <property type="entry name" value="HTH_XRE"/>
    <property type="match status" value="1"/>
</dbReference>
<evidence type="ECO:0000259" key="1">
    <source>
        <dbReference type="Pfam" id="PF19054"/>
    </source>
</evidence>
<feature type="domain" description="DUF5753" evidence="1">
    <location>
        <begin position="103"/>
        <end position="279"/>
    </location>
</feature>
<dbReference type="Pfam" id="PF13560">
    <property type="entry name" value="HTH_31"/>
    <property type="match status" value="1"/>
</dbReference>
<comment type="caution">
    <text evidence="2">The sequence shown here is derived from an EMBL/GenBank/DDBJ whole genome shotgun (WGS) entry which is preliminary data.</text>
</comment>
<dbReference type="Gene3D" id="1.10.260.40">
    <property type="entry name" value="lambda repressor-like DNA-binding domains"/>
    <property type="match status" value="1"/>
</dbReference>
<dbReference type="SUPFAM" id="SSF47413">
    <property type="entry name" value="lambda repressor-like DNA-binding domains"/>
    <property type="match status" value="1"/>
</dbReference>
<proteinExistence type="predicted"/>
<protein>
    <submittedName>
        <fullName evidence="2">Transcriptional regulator with XRE-family HTH domain</fullName>
    </submittedName>
</protein>
<sequence length="299" mass="33772">MRTERGTTIRSRELGEELRLARKRIQLRAEKLSQSLGWSAGKISRLEHGSRGTSDFDLGALLGRLEADPTTRDRIRRLAEEPDIGYFLRTHDGRIADSLTCLTIHEQAASGIYKYEPMLISGLLQTERYARAVIDPDGKFDPEDRAMMVGARMNRQSILSSTTTTIFIHETALRTSIGGHEVMHDQLLRLVFMCGWNGLTIRVIPLAAPGELVAPGHPALRHGHTLLTFPRVLSPVAYTETDFATVFSEESNSIERYRLKHRTLDSLALSVEQSQAVIAYWANVYDRREEPQDERFDLA</sequence>
<keyword evidence="3" id="KW-1185">Reference proteome</keyword>
<dbReference type="RefSeq" id="WP_184674977.1">
    <property type="nucleotide sequence ID" value="NZ_BAABAI010000021.1"/>
</dbReference>
<evidence type="ECO:0000313" key="2">
    <source>
        <dbReference type="EMBL" id="MBB4969301.1"/>
    </source>
</evidence>
<dbReference type="EMBL" id="JACHJS010000001">
    <property type="protein sequence ID" value="MBB4969301.1"/>
    <property type="molecule type" value="Genomic_DNA"/>
</dbReference>
<reference evidence="2 3" key="1">
    <citation type="submission" date="2020-08" db="EMBL/GenBank/DDBJ databases">
        <title>Sequencing the genomes of 1000 actinobacteria strains.</title>
        <authorList>
            <person name="Klenk H.-P."/>
        </authorList>
    </citation>
    <scope>NUCLEOTIDE SEQUENCE [LARGE SCALE GENOMIC DNA]</scope>
    <source>
        <strain evidence="2 3">DSM 45084</strain>
    </source>
</reference>
<organism evidence="2 3">
    <name type="scientific">Saccharothrix violaceirubra</name>
    <dbReference type="NCBI Taxonomy" id="413306"/>
    <lineage>
        <taxon>Bacteria</taxon>
        <taxon>Bacillati</taxon>
        <taxon>Actinomycetota</taxon>
        <taxon>Actinomycetes</taxon>
        <taxon>Pseudonocardiales</taxon>
        <taxon>Pseudonocardiaceae</taxon>
        <taxon>Saccharothrix</taxon>
    </lineage>
</organism>
<dbReference type="Pfam" id="PF19054">
    <property type="entry name" value="DUF5753"/>
    <property type="match status" value="1"/>
</dbReference>
<gene>
    <name evidence="2" type="ORF">F4559_006660</name>
</gene>
<dbReference type="AlphaFoldDB" id="A0A7W7WZW4"/>
<dbReference type="InterPro" id="IPR010982">
    <property type="entry name" value="Lambda_DNA-bd_dom_sf"/>
</dbReference>